<dbReference type="SUPFAM" id="SSF51735">
    <property type="entry name" value="NAD(P)-binding Rossmann-fold domains"/>
    <property type="match status" value="1"/>
</dbReference>
<sequence length="323" mass="33319">MQAIVYTQYGSPDQLRLQDVPTPTIKADELLIAVRAAGLNAADRYLLRGRPAMLRFSSGLMRPKQPIPGSDVAGEVVAVGAGVTTFRPGDTVYADLSAGGRGGLAEFVAAPANMVAPMPAGLSFVEAAAAPMAGVTALQGLRDAGQLRPGQRVLIAGASGGVGTFAVQIARALGGEVTAVVSPRNVAQAQALGAARVIDYTAQDFAADGPVYDLVVAVNGRRPINDYRRVLRPGGVYVMVGGEMGQIFQALLLGPLLSARGGGQVRAVSAKPNAADLAALGEMMAAGQVRPVVERCYPLSETAAAFHYMEQGHARGKVVITFA</sequence>
<dbReference type="PANTHER" id="PTHR44013">
    <property type="entry name" value="ZINC-TYPE ALCOHOL DEHYDROGENASE-LIKE PROTEIN C16A3.02C"/>
    <property type="match status" value="1"/>
</dbReference>
<name>A0A160TB43_9CHLR</name>
<dbReference type="InterPro" id="IPR036291">
    <property type="entry name" value="NAD(P)-bd_dom_sf"/>
</dbReference>
<reference evidence="2" key="1">
    <citation type="submission" date="2016-01" db="EMBL/GenBank/DDBJ databases">
        <authorList>
            <person name="Mcilroy J.S."/>
            <person name="Karst M S."/>
            <person name="Albertsen M."/>
        </authorList>
    </citation>
    <scope>NUCLEOTIDE SEQUENCE</scope>
    <source>
        <strain evidence="2">Cfx-K</strain>
    </source>
</reference>
<dbReference type="GO" id="GO:0008270">
    <property type="term" value="F:zinc ion binding"/>
    <property type="evidence" value="ECO:0007669"/>
    <property type="project" value="InterPro"/>
</dbReference>
<dbReference type="InterPro" id="IPR011032">
    <property type="entry name" value="GroES-like_sf"/>
</dbReference>
<dbReference type="OrthoDB" id="9792162at2"/>
<dbReference type="PANTHER" id="PTHR44013:SF1">
    <property type="entry name" value="ZINC-TYPE ALCOHOL DEHYDROGENASE-LIKE PROTEIN C16A3.02C"/>
    <property type="match status" value="1"/>
</dbReference>
<dbReference type="InterPro" id="IPR020843">
    <property type="entry name" value="ER"/>
</dbReference>
<dbReference type="RefSeq" id="WP_095045639.1">
    <property type="nucleotide sequence ID" value="NZ_LN890656.1"/>
</dbReference>
<dbReference type="SMART" id="SM00829">
    <property type="entry name" value="PKS_ER"/>
    <property type="match status" value="1"/>
</dbReference>
<feature type="domain" description="Enoyl reductase (ER)" evidence="1">
    <location>
        <begin position="10"/>
        <end position="320"/>
    </location>
</feature>
<dbReference type="Pfam" id="PF13602">
    <property type="entry name" value="ADH_zinc_N_2"/>
    <property type="match status" value="1"/>
</dbReference>
<dbReference type="KEGG" id="pbf:CFX0092_B0826"/>
<evidence type="ECO:0000259" key="1">
    <source>
        <dbReference type="SMART" id="SM00829"/>
    </source>
</evidence>
<dbReference type="Gene3D" id="3.40.50.720">
    <property type="entry name" value="NAD(P)-binding Rossmann-like Domain"/>
    <property type="match status" value="1"/>
</dbReference>
<dbReference type="CDD" id="cd08267">
    <property type="entry name" value="MDR1"/>
    <property type="match status" value="1"/>
</dbReference>
<dbReference type="InterPro" id="IPR052733">
    <property type="entry name" value="Chloroplast_QOR"/>
</dbReference>
<dbReference type="Gene3D" id="3.90.180.10">
    <property type="entry name" value="Medium-chain alcohol dehydrogenases, catalytic domain"/>
    <property type="match status" value="1"/>
</dbReference>
<evidence type="ECO:0000313" key="2">
    <source>
        <dbReference type="EMBL" id="CUS06360.1"/>
    </source>
</evidence>
<evidence type="ECO:0000313" key="3">
    <source>
        <dbReference type="Proteomes" id="UP000215027"/>
    </source>
</evidence>
<organism evidence="2 3">
    <name type="scientific">Candidatus Promineifilum breve</name>
    <dbReference type="NCBI Taxonomy" id="1806508"/>
    <lineage>
        <taxon>Bacteria</taxon>
        <taxon>Bacillati</taxon>
        <taxon>Chloroflexota</taxon>
        <taxon>Ardenticatenia</taxon>
        <taxon>Candidatus Promineifilales</taxon>
        <taxon>Candidatus Promineifilaceae</taxon>
        <taxon>Candidatus Promineifilum</taxon>
    </lineage>
</organism>
<proteinExistence type="predicted"/>
<gene>
    <name evidence="2" type="ORF">CFX0092_B0826</name>
</gene>
<dbReference type="EMBL" id="LN890656">
    <property type="protein sequence ID" value="CUS06360.1"/>
    <property type="molecule type" value="Genomic_DNA"/>
</dbReference>
<keyword evidence="3" id="KW-1185">Reference proteome</keyword>
<dbReference type="GO" id="GO:0016491">
    <property type="term" value="F:oxidoreductase activity"/>
    <property type="evidence" value="ECO:0007669"/>
    <property type="project" value="InterPro"/>
</dbReference>
<dbReference type="InterPro" id="IPR013154">
    <property type="entry name" value="ADH-like_N"/>
</dbReference>
<dbReference type="AlphaFoldDB" id="A0A160TB43"/>
<dbReference type="SUPFAM" id="SSF50129">
    <property type="entry name" value="GroES-like"/>
    <property type="match status" value="1"/>
</dbReference>
<dbReference type="PROSITE" id="PS01162">
    <property type="entry name" value="QOR_ZETA_CRYSTAL"/>
    <property type="match status" value="1"/>
</dbReference>
<dbReference type="InterPro" id="IPR002364">
    <property type="entry name" value="Quin_OxRdtase/zeta-crystal_CS"/>
</dbReference>
<dbReference type="Proteomes" id="UP000215027">
    <property type="component" value="Chromosome II"/>
</dbReference>
<protein>
    <submittedName>
        <fullName evidence="2">Quinone oxidoreductase</fullName>
    </submittedName>
</protein>
<accession>A0A160TB43</accession>
<dbReference type="Pfam" id="PF08240">
    <property type="entry name" value="ADH_N"/>
    <property type="match status" value="1"/>
</dbReference>